<dbReference type="InterPro" id="IPR005135">
    <property type="entry name" value="Endo/exonuclease/phosphatase"/>
</dbReference>
<evidence type="ECO:0000313" key="3">
    <source>
        <dbReference type="Proteomes" id="UP000268192"/>
    </source>
</evidence>
<dbReference type="RefSeq" id="WP_126010977.1">
    <property type="nucleotide sequence ID" value="NZ_CP032509.1"/>
</dbReference>
<dbReference type="InterPro" id="IPR036691">
    <property type="entry name" value="Endo/exonu/phosph_ase_sf"/>
</dbReference>
<accession>A0A3S9B720</accession>
<reference evidence="2 3" key="1">
    <citation type="submission" date="2018-09" db="EMBL/GenBank/DDBJ databases">
        <title>Marinorhizobium profundi gen. nov., sp. nov., isolated from a deep-sea sediment sample from the New Britain Trench and proposal of Marinorhizobiaceae fam. nov. in the order Rhizobiales of the class Alphaproteobacteria.</title>
        <authorList>
            <person name="Cao J."/>
        </authorList>
    </citation>
    <scope>NUCLEOTIDE SEQUENCE [LARGE SCALE GENOMIC DNA]</scope>
    <source>
        <strain evidence="2 3">WS11</strain>
    </source>
</reference>
<gene>
    <name evidence="2" type="ORF">D5400_16465</name>
</gene>
<dbReference type="Proteomes" id="UP000268192">
    <property type="component" value="Chromosome"/>
</dbReference>
<dbReference type="OrthoDB" id="9813425at2"/>
<dbReference type="AlphaFoldDB" id="A0A3S9B720"/>
<dbReference type="Pfam" id="PF03372">
    <property type="entry name" value="Exo_endo_phos"/>
    <property type="match status" value="1"/>
</dbReference>
<dbReference type="PANTHER" id="PTHR14859:SF1">
    <property type="entry name" value="PGAP2-INTERACTING PROTEIN"/>
    <property type="match status" value="1"/>
</dbReference>
<proteinExistence type="predicted"/>
<keyword evidence="3" id="KW-1185">Reference proteome</keyword>
<dbReference type="PANTHER" id="PTHR14859">
    <property type="entry name" value="CALCOFLUOR WHITE HYPERSENSITIVE PROTEIN PRECURSOR"/>
    <property type="match status" value="1"/>
</dbReference>
<keyword evidence="2" id="KW-0378">Hydrolase</keyword>
<dbReference type="GO" id="GO:0006506">
    <property type="term" value="P:GPI anchor biosynthetic process"/>
    <property type="evidence" value="ECO:0007669"/>
    <property type="project" value="TreeGrafter"/>
</dbReference>
<evidence type="ECO:0000259" key="1">
    <source>
        <dbReference type="Pfam" id="PF03372"/>
    </source>
</evidence>
<dbReference type="GO" id="GO:0016020">
    <property type="term" value="C:membrane"/>
    <property type="evidence" value="ECO:0007669"/>
    <property type="project" value="GOC"/>
</dbReference>
<protein>
    <submittedName>
        <fullName evidence="2">Endonuclease</fullName>
    </submittedName>
</protein>
<organism evidence="2 3">
    <name type="scientific">Georhizobium profundi</name>
    <dbReference type="NCBI Taxonomy" id="2341112"/>
    <lineage>
        <taxon>Bacteria</taxon>
        <taxon>Pseudomonadati</taxon>
        <taxon>Pseudomonadota</taxon>
        <taxon>Alphaproteobacteria</taxon>
        <taxon>Hyphomicrobiales</taxon>
        <taxon>Rhizobiaceae</taxon>
        <taxon>Georhizobium</taxon>
    </lineage>
</organism>
<evidence type="ECO:0000313" key="2">
    <source>
        <dbReference type="EMBL" id="AZN72651.1"/>
    </source>
</evidence>
<dbReference type="EMBL" id="CP032509">
    <property type="protein sequence ID" value="AZN72651.1"/>
    <property type="molecule type" value="Genomic_DNA"/>
</dbReference>
<dbReference type="PROSITE" id="PS51257">
    <property type="entry name" value="PROKAR_LIPOPROTEIN"/>
    <property type="match status" value="1"/>
</dbReference>
<dbReference type="Gene3D" id="3.60.10.10">
    <property type="entry name" value="Endonuclease/exonuclease/phosphatase"/>
    <property type="match status" value="1"/>
</dbReference>
<feature type="domain" description="Endonuclease/exonuclease/phosphatase" evidence="1">
    <location>
        <begin position="37"/>
        <end position="280"/>
    </location>
</feature>
<dbReference type="InterPro" id="IPR051916">
    <property type="entry name" value="GPI-anchor_lipid_remodeler"/>
</dbReference>
<dbReference type="KEGG" id="abaw:D5400_16465"/>
<sequence>MLVRLSALLAAMAILVGCTSLPSNDQLDSARLRVASLNALYIRPSGPRFEAWLDRREAMVSAIAEIDADIFALQEVETFDGRPLHEENLQLDFLMERLPSYGFAAIGPPETVPSTQPILYRKDRFRLLDEGFYFYPGQGDPVFPRRADGRQNRYASWALLQPLEGGPPIHVHNFHFDHQSGTRRQEAASKIATEIAPAIARGEPVLVIGDLNALRHSPTAAILRRADLAFSWITGPTFHFGTGIGAFPAIDHLLYSERFEPVGRGVVFRRNYDGQLPSDHHPVVQDFILD</sequence>
<name>A0A3S9B720_9HYPH</name>
<dbReference type="SUPFAM" id="SSF56219">
    <property type="entry name" value="DNase I-like"/>
    <property type="match status" value="1"/>
</dbReference>
<dbReference type="GO" id="GO:0004519">
    <property type="term" value="F:endonuclease activity"/>
    <property type="evidence" value="ECO:0007669"/>
    <property type="project" value="UniProtKB-KW"/>
</dbReference>
<keyword evidence="2" id="KW-0540">Nuclease</keyword>
<keyword evidence="2" id="KW-0255">Endonuclease</keyword>